<feature type="binding site" evidence="16">
    <location>
        <begin position="222"/>
        <end position="226"/>
    </location>
    <ligand>
        <name>ATP</name>
        <dbReference type="ChEBI" id="CHEBI:30616"/>
    </ligand>
</feature>
<dbReference type="GO" id="GO:0017038">
    <property type="term" value="P:protein import"/>
    <property type="evidence" value="ECO:0007669"/>
    <property type="project" value="InterPro"/>
</dbReference>
<gene>
    <name evidence="16" type="primary">secA</name>
    <name evidence="21" type="ORF">EJ73_02508</name>
</gene>
<evidence type="ECO:0000256" key="13">
    <source>
        <dbReference type="ARBA" id="ARBA00022967"/>
    </source>
</evidence>
<accession>A0A318HPV0</accession>
<evidence type="ECO:0000256" key="1">
    <source>
        <dbReference type="ARBA" id="ARBA00001947"/>
    </source>
</evidence>
<dbReference type="GO" id="GO:0008564">
    <property type="term" value="F:protein-exporting ATPase activity"/>
    <property type="evidence" value="ECO:0007669"/>
    <property type="project" value="UniProtKB-EC"/>
</dbReference>
<dbReference type="PROSITE" id="PS51194">
    <property type="entry name" value="HELICASE_CTER"/>
    <property type="match status" value="1"/>
</dbReference>
<dbReference type="InterPro" id="IPR011116">
    <property type="entry name" value="SecA_Wing/Scaffold"/>
</dbReference>
<feature type="domain" description="Helicase C-terminal" evidence="19">
    <location>
        <begin position="653"/>
        <end position="826"/>
    </location>
</feature>
<dbReference type="Proteomes" id="UP000248314">
    <property type="component" value="Unassembled WGS sequence"/>
</dbReference>
<dbReference type="GO" id="GO:0005829">
    <property type="term" value="C:cytosol"/>
    <property type="evidence" value="ECO:0007669"/>
    <property type="project" value="TreeGrafter"/>
</dbReference>
<comment type="cofactor">
    <cofactor evidence="1">
        <name>Zn(2+)</name>
        <dbReference type="ChEBI" id="CHEBI:29105"/>
    </cofactor>
</comment>
<dbReference type="InterPro" id="IPR014001">
    <property type="entry name" value="Helicase_ATP-bd"/>
</dbReference>
<feature type="region of interest" description="Disordered" evidence="17">
    <location>
        <begin position="1067"/>
        <end position="1136"/>
    </location>
</feature>
<dbReference type="InterPro" id="IPR001650">
    <property type="entry name" value="Helicase_C-like"/>
</dbReference>
<feature type="compositionally biased region" description="Basic and acidic residues" evidence="17">
    <location>
        <begin position="1078"/>
        <end position="1097"/>
    </location>
</feature>
<dbReference type="GO" id="GO:0031522">
    <property type="term" value="C:cell envelope Sec protein transport complex"/>
    <property type="evidence" value="ECO:0007669"/>
    <property type="project" value="TreeGrafter"/>
</dbReference>
<dbReference type="EC" id="7.4.2.8" evidence="16"/>
<evidence type="ECO:0000256" key="2">
    <source>
        <dbReference type="ARBA" id="ARBA00004496"/>
    </source>
</evidence>
<dbReference type="Pfam" id="PF02810">
    <property type="entry name" value="SEC-C"/>
    <property type="match status" value="1"/>
</dbReference>
<dbReference type="PROSITE" id="PS01312">
    <property type="entry name" value="SECA"/>
    <property type="match status" value="1"/>
</dbReference>
<keyword evidence="22" id="KW-1185">Reference proteome</keyword>
<dbReference type="InterPro" id="IPR027417">
    <property type="entry name" value="P-loop_NTPase"/>
</dbReference>
<reference evidence="21 22" key="1">
    <citation type="submission" date="2018-05" db="EMBL/GenBank/DDBJ databases">
        <title>Genomic Encyclopedia of Type Strains, Phase I: the one thousand microbial genomes (KMG-I) project.</title>
        <authorList>
            <person name="Kyrpides N."/>
        </authorList>
    </citation>
    <scope>NUCLEOTIDE SEQUENCE [LARGE SCALE GENOMIC DNA]</scope>
    <source>
        <strain evidence="21 22">DSM 15611</strain>
    </source>
</reference>
<feature type="binding site" evidence="16">
    <location>
        <position position="732"/>
    </location>
    <ligand>
        <name>ATP</name>
        <dbReference type="ChEBI" id="CHEBI:30616"/>
    </ligand>
</feature>
<keyword evidence="11 16" id="KW-0067">ATP-binding</keyword>
<evidence type="ECO:0000313" key="22">
    <source>
        <dbReference type="Proteomes" id="UP000248314"/>
    </source>
</evidence>
<dbReference type="PRINTS" id="PR00906">
    <property type="entry name" value="SECA"/>
</dbReference>
<keyword evidence="12 16" id="KW-0653">Protein transport</keyword>
<evidence type="ECO:0000256" key="3">
    <source>
        <dbReference type="ARBA" id="ARBA00007650"/>
    </source>
</evidence>
<dbReference type="Pfam" id="PF01043">
    <property type="entry name" value="SecA_PP_bind"/>
    <property type="match status" value="1"/>
</dbReference>
<comment type="function">
    <text evidence="16">Part of the Sec protein translocase complex. Interacts with the SecYEG preprotein conducting channel. Has a central role in coupling the hydrolysis of ATP to the transfer of proteins into and across the cell membrane, serving as an ATP-driven molecular motor driving the stepwise translocation of polypeptide chains across the membrane.</text>
</comment>
<comment type="similarity">
    <text evidence="3 16">Belongs to the SecA family.</text>
</comment>
<dbReference type="GO" id="GO:0005524">
    <property type="term" value="F:ATP binding"/>
    <property type="evidence" value="ECO:0007669"/>
    <property type="project" value="UniProtKB-UniRule"/>
</dbReference>
<comment type="caution">
    <text evidence="21">The sequence shown here is derived from an EMBL/GenBank/DDBJ whole genome shotgun (WGS) entry which is preliminary data.</text>
</comment>
<evidence type="ECO:0000256" key="6">
    <source>
        <dbReference type="ARBA" id="ARBA00022490"/>
    </source>
</evidence>
<dbReference type="Gene3D" id="3.90.1440.10">
    <property type="entry name" value="SecA, preprotein cross-linking domain"/>
    <property type="match status" value="1"/>
</dbReference>
<dbReference type="SUPFAM" id="SSF81767">
    <property type="entry name" value="Pre-protein crosslinking domain of SecA"/>
    <property type="match status" value="1"/>
</dbReference>
<dbReference type="SUPFAM" id="SSF52540">
    <property type="entry name" value="P-loop containing nucleoside triphosphate hydrolases"/>
    <property type="match status" value="2"/>
</dbReference>
<evidence type="ECO:0000256" key="12">
    <source>
        <dbReference type="ARBA" id="ARBA00022927"/>
    </source>
</evidence>
<feature type="binding site" evidence="16">
    <location>
        <position position="204"/>
    </location>
    <ligand>
        <name>ATP</name>
        <dbReference type="ChEBI" id="CHEBI:30616"/>
    </ligand>
</feature>
<proteinExistence type="inferred from homology"/>
<evidence type="ECO:0000256" key="15">
    <source>
        <dbReference type="ARBA" id="ARBA00023136"/>
    </source>
</evidence>
<dbReference type="InterPro" id="IPR011115">
    <property type="entry name" value="SecA_DEAD"/>
</dbReference>
<keyword evidence="10" id="KW-0862">Zinc</keyword>
<dbReference type="GO" id="GO:0065002">
    <property type="term" value="P:intracellular protein transmembrane transport"/>
    <property type="evidence" value="ECO:0007669"/>
    <property type="project" value="UniProtKB-UniRule"/>
</dbReference>
<dbReference type="InterPro" id="IPR011130">
    <property type="entry name" value="SecA_preprotein_X-link_dom"/>
</dbReference>
<protein>
    <recommendedName>
        <fullName evidence="16">Protein translocase subunit SecA</fullName>
        <ecNumber evidence="16">7.4.2.8</ecNumber>
    </recommendedName>
</protein>
<dbReference type="EMBL" id="QJJX01000043">
    <property type="protein sequence ID" value="PXX18969.1"/>
    <property type="molecule type" value="Genomic_DNA"/>
</dbReference>
<sequence length="1136" mass="130250">MPKAHVVQLFVSYRLKCKHSSHNTDNTTKMNFNKILQALFGNKSSRDMKLIQPLVEKVKATYDELKALSNDQLRAKTKEIQAHVQNSAKEQKEKIAELKAQIEETPIDERESLFNQIDKLEKEALEVYEVALNEVMPVAFGIMHDTARRFTENEEIVVTATDFDRELAITKDFVRIEGDKAIYANHWVAGGNETKWEMIHYDVQIFGGIALHQGKIAEMATGEGKTLVATLPVFLNALTGNGVHVVTVNDYLAKRDSEWMGPLYEFHGLSVDCIDKHRPNSPERRKAYLADITFGTNNEFGFDYLRDNMSNSPEDLVQRAHNYAIVDEVDSVLIDDARTPLIISGPIPKGDDQMFEEYQPLVERLVDVQRKLATQYLAEAKQLISEGQEQNDQKKLDEGFLSLYRSFKSLPKNKPLIKYLSEEGIKAGMLKTEEIYMENNNRKMPEAVAPLYFVVDEKQNSCDLTDKGTEWLAKQVNDAELFVLPDIASQLSDLEANKTLSDEEKVNVKDEMLGYYAIQSERVHTLQQLLKAYTMFNKDDEYVVIDGEVKIVDEQTGRIMEGRRWSDGLHQAVEAKEHVKVEAATQTFATITLQNYFRMYHKLSGMTGTASTEAGEFWDIYKLDVVEIPTNRPIARHDMDDRVYKTAREKYAAVIDEIDELRKQGRPVLVGTTSVEISELLSKMLNMRKIDHEVLNAKQHQKEASIVAKAGQSTNGLGAVTIATNMAGRGTDIKLSPEVKAAGGLAIIGTERHESRRVDRQLRGRAGRQGDPGSSVFYVSLEDKLMRLFASERIASIMDKLGFKEGERIESPMISKSIERAQKKVEENNFGVRKHLLEYDDVMNKQRTVIYEKRRHALMGERIGMDITNVIWDRVINIIQTNDYEGCKEAFIKIFAMECPFTEEEFNSTPHEELQEKTFQTAMETFKRKTDNLQKMTYPTIKDVYELEGERYERIVVPITDGKRIVQIVCDLKEAYETEAKSVIKQFEKNIMLHIIDDCWKENLRQLDELRHSVQNASYEQKDPLLVFKLESVKLFDNMVNEMNDRITSMLMRAQLHVEHQVQEAAPELPQQQQYTETKVDLDEQAQRAARERDTRENQTQQRRTPVMKDQMPRRNDPCPCGSGKKFKDCHGRGIV</sequence>
<evidence type="ECO:0000256" key="10">
    <source>
        <dbReference type="ARBA" id="ARBA00022833"/>
    </source>
</evidence>
<dbReference type="HAMAP" id="MF_01382">
    <property type="entry name" value="SecA"/>
    <property type="match status" value="1"/>
</dbReference>
<feature type="compositionally biased region" description="Basic and acidic residues" evidence="17">
    <location>
        <begin position="1126"/>
        <end position="1136"/>
    </location>
</feature>
<dbReference type="InterPro" id="IPR004027">
    <property type="entry name" value="SEC_C_motif"/>
</dbReference>
<dbReference type="Gene3D" id="3.40.50.300">
    <property type="entry name" value="P-loop containing nucleotide triphosphate hydrolases"/>
    <property type="match status" value="3"/>
</dbReference>
<dbReference type="CDD" id="cd18803">
    <property type="entry name" value="SF2_C_secA"/>
    <property type="match status" value="1"/>
</dbReference>
<evidence type="ECO:0000256" key="4">
    <source>
        <dbReference type="ARBA" id="ARBA00022448"/>
    </source>
</evidence>
<dbReference type="Pfam" id="PF07517">
    <property type="entry name" value="SecA_DEAD"/>
    <property type="match status" value="1"/>
</dbReference>
<evidence type="ECO:0000259" key="18">
    <source>
        <dbReference type="PROSITE" id="PS51192"/>
    </source>
</evidence>
<keyword evidence="9 16" id="KW-0547">Nucleotide-binding</keyword>
<dbReference type="PROSITE" id="PS51192">
    <property type="entry name" value="HELICASE_ATP_BIND_1"/>
    <property type="match status" value="1"/>
</dbReference>
<keyword evidence="15 16" id="KW-0472">Membrane</keyword>
<dbReference type="AlphaFoldDB" id="A0A318HPV0"/>
<dbReference type="InterPro" id="IPR000185">
    <property type="entry name" value="SecA"/>
</dbReference>
<evidence type="ECO:0000256" key="14">
    <source>
        <dbReference type="ARBA" id="ARBA00023010"/>
    </source>
</evidence>
<keyword evidence="7" id="KW-0997">Cell inner membrane</keyword>
<dbReference type="PANTHER" id="PTHR30612">
    <property type="entry name" value="SECA INNER MEMBRANE COMPONENT OF SEC PROTEIN SECRETION SYSTEM"/>
    <property type="match status" value="1"/>
</dbReference>
<feature type="domain" description="SecA family profile" evidence="20">
    <location>
        <begin position="33"/>
        <end position="810"/>
    </location>
</feature>
<evidence type="ECO:0000256" key="9">
    <source>
        <dbReference type="ARBA" id="ARBA00022741"/>
    </source>
</evidence>
<dbReference type="PANTHER" id="PTHR30612:SF0">
    <property type="entry name" value="CHLOROPLAST PROTEIN-TRANSPORTING ATPASE"/>
    <property type="match status" value="1"/>
</dbReference>
<dbReference type="Pfam" id="PF21090">
    <property type="entry name" value="P-loop_SecA"/>
    <property type="match status" value="1"/>
</dbReference>
<organism evidence="21 22">
    <name type="scientific">Hoylesella shahii DSM 15611 = JCM 12083</name>
    <dbReference type="NCBI Taxonomy" id="1122991"/>
    <lineage>
        <taxon>Bacteria</taxon>
        <taxon>Pseudomonadati</taxon>
        <taxon>Bacteroidota</taxon>
        <taxon>Bacteroidia</taxon>
        <taxon>Bacteroidales</taxon>
        <taxon>Prevotellaceae</taxon>
        <taxon>Hoylesella</taxon>
    </lineage>
</organism>
<keyword evidence="13 16" id="KW-1278">Translocase</keyword>
<keyword evidence="4 16" id="KW-0813">Transport</keyword>
<dbReference type="FunFam" id="3.40.50.300:FF:000246">
    <property type="entry name" value="Preprotein translocase subunit SecA"/>
    <property type="match status" value="1"/>
</dbReference>
<evidence type="ECO:0000313" key="21">
    <source>
        <dbReference type="EMBL" id="PXX18969.1"/>
    </source>
</evidence>
<dbReference type="InterPro" id="IPR044722">
    <property type="entry name" value="SecA_SF2_C"/>
</dbReference>
<keyword evidence="5 16" id="KW-1003">Cell membrane</keyword>
<evidence type="ECO:0000256" key="11">
    <source>
        <dbReference type="ARBA" id="ARBA00022840"/>
    </source>
</evidence>
<dbReference type="CDD" id="cd17928">
    <property type="entry name" value="DEXDc_SecA"/>
    <property type="match status" value="1"/>
</dbReference>
<comment type="subunit">
    <text evidence="16">Monomer and homodimer. Part of the essential Sec protein translocation apparatus which comprises SecA, SecYEG and auxiliary proteins SecDF. Other proteins may also be involved.</text>
</comment>
<dbReference type="PROSITE" id="PS51196">
    <property type="entry name" value="SECA_MOTOR_DEAD"/>
    <property type="match status" value="1"/>
</dbReference>
<evidence type="ECO:0000259" key="20">
    <source>
        <dbReference type="PROSITE" id="PS51196"/>
    </source>
</evidence>
<dbReference type="InterPro" id="IPR014018">
    <property type="entry name" value="SecA_motor_DEAD"/>
</dbReference>
<dbReference type="SMART" id="SM00958">
    <property type="entry name" value="SecA_PP_bind"/>
    <property type="match status" value="1"/>
</dbReference>
<keyword evidence="8" id="KW-0479">Metal-binding</keyword>
<dbReference type="InterPro" id="IPR036670">
    <property type="entry name" value="SecA_X-link_sf"/>
</dbReference>
<dbReference type="GO" id="GO:0046872">
    <property type="term" value="F:metal ion binding"/>
    <property type="evidence" value="ECO:0007669"/>
    <property type="project" value="UniProtKB-KW"/>
</dbReference>
<dbReference type="FunFam" id="3.40.50.300:FF:000694">
    <property type="entry name" value="Preprotein translocase subunit SecA"/>
    <property type="match status" value="1"/>
</dbReference>
<keyword evidence="6 16" id="KW-0963">Cytoplasm</keyword>
<evidence type="ECO:0000256" key="16">
    <source>
        <dbReference type="HAMAP-Rule" id="MF_01382"/>
    </source>
</evidence>
<evidence type="ECO:0000256" key="5">
    <source>
        <dbReference type="ARBA" id="ARBA00022475"/>
    </source>
</evidence>
<dbReference type="GO" id="GO:0005886">
    <property type="term" value="C:plasma membrane"/>
    <property type="evidence" value="ECO:0007669"/>
    <property type="project" value="UniProtKB-SubCell"/>
</dbReference>
<dbReference type="Gene3D" id="1.10.3060.10">
    <property type="entry name" value="Helical scaffold and wing domains of SecA"/>
    <property type="match status" value="1"/>
</dbReference>
<evidence type="ECO:0000256" key="7">
    <source>
        <dbReference type="ARBA" id="ARBA00022519"/>
    </source>
</evidence>
<dbReference type="SMART" id="SM00957">
    <property type="entry name" value="SecA_DEAD"/>
    <property type="match status" value="1"/>
</dbReference>
<name>A0A318HPV0_9BACT</name>
<dbReference type="GO" id="GO:0006605">
    <property type="term" value="P:protein targeting"/>
    <property type="evidence" value="ECO:0007669"/>
    <property type="project" value="UniProtKB-UniRule"/>
</dbReference>
<evidence type="ECO:0000256" key="8">
    <source>
        <dbReference type="ARBA" id="ARBA00022723"/>
    </source>
</evidence>
<evidence type="ECO:0000259" key="19">
    <source>
        <dbReference type="PROSITE" id="PS51194"/>
    </source>
</evidence>
<dbReference type="NCBIfam" id="NF009536">
    <property type="entry name" value="PRK12901.1"/>
    <property type="match status" value="1"/>
</dbReference>
<keyword evidence="14 16" id="KW-0811">Translocation</keyword>
<evidence type="ECO:0000256" key="17">
    <source>
        <dbReference type="SAM" id="MobiDB-lite"/>
    </source>
</evidence>
<feature type="domain" description="Helicase ATP-binding" evidence="18">
    <location>
        <begin position="206"/>
        <end position="365"/>
    </location>
</feature>
<dbReference type="SUPFAM" id="SSF81886">
    <property type="entry name" value="Helical scaffold and wing domains of SecA"/>
    <property type="match status" value="1"/>
</dbReference>
<dbReference type="STRING" id="1122991.GCA_000613445_00627"/>
<dbReference type="GO" id="GO:0043952">
    <property type="term" value="P:protein transport by the Sec complex"/>
    <property type="evidence" value="ECO:0007669"/>
    <property type="project" value="TreeGrafter"/>
</dbReference>
<comment type="catalytic activity">
    <reaction evidence="16">
        <text>ATP + H2O + cellular proteinSide 1 = ADP + phosphate + cellular proteinSide 2.</text>
        <dbReference type="EC" id="7.4.2.8"/>
    </reaction>
</comment>
<comment type="subcellular location">
    <subcellularLocation>
        <location evidence="16">Cell membrane</location>
        <topology evidence="16">Peripheral membrane protein</topology>
        <orientation evidence="16">Cytoplasmic side</orientation>
    </subcellularLocation>
    <subcellularLocation>
        <location evidence="2 16">Cytoplasm</location>
    </subcellularLocation>
    <text evidence="16">Distribution is 50-50.</text>
</comment>
<dbReference type="InterPro" id="IPR036266">
    <property type="entry name" value="SecA_Wing/Scaffold_sf"/>
</dbReference>
<dbReference type="Pfam" id="PF07516">
    <property type="entry name" value="SecA_SW"/>
    <property type="match status" value="1"/>
</dbReference>
<dbReference type="InterPro" id="IPR020937">
    <property type="entry name" value="SecA_CS"/>
</dbReference>